<dbReference type="Proteomes" id="UP000789375">
    <property type="component" value="Unassembled WGS sequence"/>
</dbReference>
<proteinExistence type="predicted"/>
<gene>
    <name evidence="1" type="ORF">FMOSSE_LOCUS10906</name>
</gene>
<dbReference type="AlphaFoldDB" id="A0A9N9DKS5"/>
<name>A0A9N9DKS5_FUNMO</name>
<accession>A0A9N9DKS5</accession>
<keyword evidence="2" id="KW-1185">Reference proteome</keyword>
<sequence length="55" mass="6307">STSKLRLYCVQRNVDQFCQDKPLSNHPISKPHLGSILCTARVPPQKYNNSQNEDH</sequence>
<comment type="caution">
    <text evidence="1">The sequence shown here is derived from an EMBL/GenBank/DDBJ whole genome shotgun (WGS) entry which is preliminary data.</text>
</comment>
<dbReference type="EMBL" id="CAJVPP010003892">
    <property type="protein sequence ID" value="CAG8639413.1"/>
    <property type="molecule type" value="Genomic_DNA"/>
</dbReference>
<reference evidence="1" key="1">
    <citation type="submission" date="2021-06" db="EMBL/GenBank/DDBJ databases">
        <authorList>
            <person name="Kallberg Y."/>
            <person name="Tangrot J."/>
            <person name="Rosling A."/>
        </authorList>
    </citation>
    <scope>NUCLEOTIDE SEQUENCE</scope>
    <source>
        <strain evidence="1">87-6 pot B 2015</strain>
    </source>
</reference>
<organism evidence="1 2">
    <name type="scientific">Funneliformis mosseae</name>
    <name type="common">Endomycorrhizal fungus</name>
    <name type="synonym">Glomus mosseae</name>
    <dbReference type="NCBI Taxonomy" id="27381"/>
    <lineage>
        <taxon>Eukaryota</taxon>
        <taxon>Fungi</taxon>
        <taxon>Fungi incertae sedis</taxon>
        <taxon>Mucoromycota</taxon>
        <taxon>Glomeromycotina</taxon>
        <taxon>Glomeromycetes</taxon>
        <taxon>Glomerales</taxon>
        <taxon>Glomeraceae</taxon>
        <taxon>Funneliformis</taxon>
    </lineage>
</organism>
<evidence type="ECO:0000313" key="2">
    <source>
        <dbReference type="Proteomes" id="UP000789375"/>
    </source>
</evidence>
<protein>
    <submittedName>
        <fullName evidence="1">6557_t:CDS:1</fullName>
    </submittedName>
</protein>
<feature type="non-terminal residue" evidence="1">
    <location>
        <position position="1"/>
    </location>
</feature>
<evidence type="ECO:0000313" key="1">
    <source>
        <dbReference type="EMBL" id="CAG8639413.1"/>
    </source>
</evidence>